<name>A0A8H7J110_9PLEO</name>
<dbReference type="AlphaFoldDB" id="A0A8H7J110"/>
<dbReference type="EMBL" id="RZGK01000013">
    <property type="protein sequence ID" value="KAF9694502.1"/>
    <property type="molecule type" value="Genomic_DNA"/>
</dbReference>
<reference evidence="1" key="1">
    <citation type="submission" date="2018-12" db="EMBL/GenBank/DDBJ databases">
        <authorList>
            <person name="Syme R.A."/>
            <person name="Farfan-Caceres L."/>
            <person name="Lichtenzveig J."/>
        </authorList>
    </citation>
    <scope>NUCLEOTIDE SEQUENCE</scope>
    <source>
        <strain evidence="1">Al4</strain>
    </source>
</reference>
<evidence type="ECO:0000313" key="1">
    <source>
        <dbReference type="EMBL" id="KAF9694502.1"/>
    </source>
</evidence>
<evidence type="ECO:0000313" key="2">
    <source>
        <dbReference type="Proteomes" id="UP000651452"/>
    </source>
</evidence>
<protein>
    <submittedName>
        <fullName evidence="1">Uncharacterized protein</fullName>
    </submittedName>
</protein>
<reference evidence="1" key="2">
    <citation type="submission" date="2020-09" db="EMBL/GenBank/DDBJ databases">
        <title>Reference genome assembly for Australian Ascochyta lentis isolate Al4.</title>
        <authorList>
            <person name="Lee R.C."/>
            <person name="Farfan-Caceres L.M."/>
            <person name="Debler J.W."/>
            <person name="Williams A.H."/>
            <person name="Henares B.M."/>
        </authorList>
    </citation>
    <scope>NUCLEOTIDE SEQUENCE</scope>
    <source>
        <strain evidence="1">Al4</strain>
    </source>
</reference>
<comment type="caution">
    <text evidence="1">The sequence shown here is derived from an EMBL/GenBank/DDBJ whole genome shotgun (WGS) entry which is preliminary data.</text>
</comment>
<sequence length="87" mass="9532">MNILLLLSLLLFIPFIFFLVFLALSSCMGDGFRARISGMSINPRHGSYGRGYARGLGSGAGSAGWEQIEMEDMMGEDSSDDDVPHER</sequence>
<dbReference type="Proteomes" id="UP000651452">
    <property type="component" value="Unassembled WGS sequence"/>
</dbReference>
<organism evidence="1 2">
    <name type="scientific">Ascochyta lentis</name>
    <dbReference type="NCBI Taxonomy" id="205686"/>
    <lineage>
        <taxon>Eukaryota</taxon>
        <taxon>Fungi</taxon>
        <taxon>Dikarya</taxon>
        <taxon>Ascomycota</taxon>
        <taxon>Pezizomycotina</taxon>
        <taxon>Dothideomycetes</taxon>
        <taxon>Pleosporomycetidae</taxon>
        <taxon>Pleosporales</taxon>
        <taxon>Pleosporineae</taxon>
        <taxon>Didymellaceae</taxon>
        <taxon>Ascochyta</taxon>
    </lineage>
</organism>
<accession>A0A8H7J110</accession>
<keyword evidence="2" id="KW-1185">Reference proteome</keyword>
<gene>
    <name evidence="1" type="ORF">EKO04_007345</name>
</gene>
<proteinExistence type="predicted"/>